<sequence length="130" mass="14874">MLNRLHVILSAELSGKSADENAERTAQLYGHLERYFSGMYDAVVGHYQGSQENSFIVQCKDHREVGDLFNQAQNFDQECIMVIDPKARGFLLYANLKMESLGNVTASEWLPDGLQNYTHNPKTDNYYYTL</sequence>
<dbReference type="Pfam" id="PF23780">
    <property type="entry name" value="S-AdoMet_lyase"/>
    <property type="match status" value="1"/>
</dbReference>
<evidence type="ECO:0000313" key="1">
    <source>
        <dbReference type="EMBL" id="XHV14257.1"/>
    </source>
</evidence>
<dbReference type="InterPro" id="IPR057548">
    <property type="entry name" value="S-AdoMet_lyase-like"/>
</dbReference>
<keyword evidence="1" id="KW-0489">Methyltransferase</keyword>
<accession>A0AB74UK06</accession>
<gene>
    <name evidence="1" type="ORF">vBAdhaPMF_0010</name>
</gene>
<proteinExistence type="predicted"/>
<dbReference type="GO" id="GO:0008168">
    <property type="term" value="F:methyltransferase activity"/>
    <property type="evidence" value="ECO:0007669"/>
    <property type="project" value="UniProtKB-KW"/>
</dbReference>
<keyword evidence="1" id="KW-0808">Transferase</keyword>
<dbReference type="GO" id="GO:0032259">
    <property type="term" value="P:methylation"/>
    <property type="evidence" value="ECO:0007669"/>
    <property type="project" value="UniProtKB-KW"/>
</dbReference>
<name>A0AB74UK06_9CAUD</name>
<dbReference type="EMBL" id="PQ421477">
    <property type="protein sequence ID" value="XHV14257.1"/>
    <property type="molecule type" value="Genomic_DNA"/>
</dbReference>
<reference evidence="1" key="1">
    <citation type="submission" date="2024-10" db="EMBL/GenBank/DDBJ databases">
        <title>Characterization of Aeromonas dhakensis bacteriophages.</title>
        <authorList>
            <person name="Ansari F."/>
            <person name="Tyagi A."/>
            <person name="Shashidhar R."/>
            <person name="Nagar V."/>
        </authorList>
    </citation>
    <scope>NUCLEOTIDE SEQUENCE</scope>
</reference>
<organism evidence="1">
    <name type="scientific">Aeromonas phage vB_AdhaP_MF</name>
    <dbReference type="NCBI Taxonomy" id="3367373"/>
    <lineage>
        <taxon>Viruses</taxon>
        <taxon>Duplodnaviria</taxon>
        <taxon>Heunggongvirae</taxon>
        <taxon>Uroviricota</taxon>
        <taxon>Caudoviricetes</taxon>
        <taxon>Autographiviridae</taxon>
    </lineage>
</organism>
<protein>
    <submittedName>
        <fullName evidence="1">SAM-dependent methyltransferase</fullName>
    </submittedName>
</protein>